<dbReference type="CDD" id="cd07910">
    <property type="entry name" value="MiaE"/>
    <property type="match status" value="1"/>
</dbReference>
<dbReference type="Gene3D" id="1.20.1260.10">
    <property type="match status" value="1"/>
</dbReference>
<proteinExistence type="predicted"/>
<protein>
    <recommendedName>
        <fullName evidence="2">tRNA-(Ms[2]io[6]A)-hydroxylase</fullName>
    </recommendedName>
</protein>
<dbReference type="EMBL" id="UINC01086790">
    <property type="protein sequence ID" value="SVC35572.1"/>
    <property type="molecule type" value="Genomic_DNA"/>
</dbReference>
<dbReference type="Pfam" id="PF06175">
    <property type="entry name" value="MiaE"/>
    <property type="match status" value="1"/>
</dbReference>
<dbReference type="AlphaFoldDB" id="A0A382LKF8"/>
<name>A0A382LKF8_9ZZZZ</name>
<reference evidence="1" key="1">
    <citation type="submission" date="2018-05" db="EMBL/GenBank/DDBJ databases">
        <authorList>
            <person name="Lanie J.A."/>
            <person name="Ng W.-L."/>
            <person name="Kazmierczak K.M."/>
            <person name="Andrzejewski T.M."/>
            <person name="Davidsen T.M."/>
            <person name="Wayne K.J."/>
            <person name="Tettelin H."/>
            <person name="Glass J.I."/>
            <person name="Rusch D."/>
            <person name="Podicherti R."/>
            <person name="Tsui H.-C.T."/>
            <person name="Winkler M.E."/>
        </authorList>
    </citation>
    <scope>NUCLEOTIDE SEQUENCE</scope>
</reference>
<evidence type="ECO:0000313" key="1">
    <source>
        <dbReference type="EMBL" id="SVC35572.1"/>
    </source>
</evidence>
<dbReference type="GO" id="GO:0006400">
    <property type="term" value="P:tRNA modification"/>
    <property type="evidence" value="ECO:0007669"/>
    <property type="project" value="InterPro"/>
</dbReference>
<gene>
    <name evidence="1" type="ORF">METZ01_LOCUS288426</name>
</gene>
<accession>A0A382LKF8</accession>
<dbReference type="PIRSF" id="PIRSF020736">
    <property type="entry name" value="MiaE"/>
    <property type="match status" value="1"/>
</dbReference>
<dbReference type="PANTHER" id="PTHR42637">
    <property type="entry name" value="TRNA-(MS[2]IO[6]A)-HYDROXYLASE"/>
    <property type="match status" value="1"/>
</dbReference>
<evidence type="ECO:0008006" key="2">
    <source>
        <dbReference type="Google" id="ProtNLM"/>
    </source>
</evidence>
<dbReference type="InterPro" id="IPR012347">
    <property type="entry name" value="Ferritin-like"/>
</dbReference>
<sequence length="215" mass="24114">MTVYAAKKLISTYRLAPEFEVFVDEMLMLRAKPSESWLPKVMANLDAVLVDHAHLERKAATSALSLERYQELFDRVADLNAIAIEELEHFQLVLDILADRGVPFSHPISSPWISGLMGTIRKGHHEQVIDHLLCAALIEGRSCEKFQLLAGALGQVDAPLAKFYADLVESEGNHYAAYLLMAKEIDEAETNSRLDFYLDLDAELVQQPSDLPILH</sequence>
<organism evidence="1">
    <name type="scientific">marine metagenome</name>
    <dbReference type="NCBI Taxonomy" id="408172"/>
    <lineage>
        <taxon>unclassified sequences</taxon>
        <taxon>metagenomes</taxon>
        <taxon>ecological metagenomes</taxon>
    </lineage>
</organism>
<dbReference type="SUPFAM" id="SSF47240">
    <property type="entry name" value="Ferritin-like"/>
    <property type="match status" value="1"/>
</dbReference>
<dbReference type="InterPro" id="IPR009078">
    <property type="entry name" value="Ferritin-like_SF"/>
</dbReference>
<dbReference type="PANTHER" id="PTHR42637:SF1">
    <property type="entry name" value="TRNA 2-(METHYLSULFANYL)-N(6)-ISOPENTENYLADENOSINE(37) HYDROXYLASE"/>
    <property type="match status" value="1"/>
</dbReference>
<dbReference type="InterPro" id="IPR010386">
    <property type="entry name" value="tRNA-Hydrxlase_MiaE"/>
</dbReference>
<dbReference type="GO" id="GO:0045301">
    <property type="term" value="F:tRNA 2-(methylsulfanyl)-N(6)-isopentenyladenosine(37) hydroxylase activity"/>
    <property type="evidence" value="ECO:0007669"/>
    <property type="project" value="InterPro"/>
</dbReference>